<reference evidence="2" key="2">
    <citation type="submission" date="2025-08" db="UniProtKB">
        <authorList>
            <consortium name="RefSeq"/>
        </authorList>
    </citation>
    <scope>IDENTIFICATION</scope>
</reference>
<sequence>MAKTLITTRPFFFSSIKASLFLKSFPLFCHSNNISFSSHPTLLPIKNHPDSSFFGSSNINKSTRNVEKKNRIVSRTSSGILGHRRFSIKATHVNDPGSIDSPLIQSMEKKFSVINSQATAKHISQSWMIVRVIVQSMQRHDQGTFECRISHCTRCIWRWPACLH</sequence>
<organism evidence="1 2">
    <name type="scientific">Gossypium hirsutum</name>
    <name type="common">Upland cotton</name>
    <name type="synonym">Gossypium mexicanum</name>
    <dbReference type="NCBI Taxonomy" id="3635"/>
    <lineage>
        <taxon>Eukaryota</taxon>
        <taxon>Viridiplantae</taxon>
        <taxon>Streptophyta</taxon>
        <taxon>Embryophyta</taxon>
        <taxon>Tracheophyta</taxon>
        <taxon>Spermatophyta</taxon>
        <taxon>Magnoliopsida</taxon>
        <taxon>eudicotyledons</taxon>
        <taxon>Gunneridae</taxon>
        <taxon>Pentapetalae</taxon>
        <taxon>rosids</taxon>
        <taxon>malvids</taxon>
        <taxon>Malvales</taxon>
        <taxon>Malvaceae</taxon>
        <taxon>Malvoideae</taxon>
        <taxon>Gossypium</taxon>
    </lineage>
</organism>
<gene>
    <name evidence="2" type="primary">LOC107893107</name>
</gene>
<protein>
    <submittedName>
        <fullName evidence="2">Uncharacterized protein isoform X2</fullName>
    </submittedName>
</protein>
<name>A0ABM2ZFE1_GOSHI</name>
<accession>A0ABM2ZFE1</accession>
<reference evidence="1" key="1">
    <citation type="journal article" date="2020" name="Nat. Genet.">
        <title>Genomic diversifications of five Gossypium allopolyploid species and their impact on cotton improvement.</title>
        <authorList>
            <person name="Chen Z.J."/>
            <person name="Sreedasyam A."/>
            <person name="Ando A."/>
            <person name="Song Q."/>
            <person name="De Santiago L.M."/>
            <person name="Hulse-Kemp A.M."/>
            <person name="Ding M."/>
            <person name="Ye W."/>
            <person name="Kirkbride R.C."/>
            <person name="Jenkins J."/>
            <person name="Plott C."/>
            <person name="Lovell J."/>
            <person name="Lin Y.M."/>
            <person name="Vaughn R."/>
            <person name="Liu B."/>
            <person name="Simpson S."/>
            <person name="Scheffler B.E."/>
            <person name="Wen L."/>
            <person name="Saski C.A."/>
            <person name="Grover C.E."/>
            <person name="Hu G."/>
            <person name="Conover J.L."/>
            <person name="Carlson J.W."/>
            <person name="Shu S."/>
            <person name="Boston L.B."/>
            <person name="Williams M."/>
            <person name="Peterson D.G."/>
            <person name="McGee K."/>
            <person name="Jones D.C."/>
            <person name="Wendel J.F."/>
            <person name="Stelly D.M."/>
            <person name="Grimwood J."/>
            <person name="Schmutz J."/>
        </authorList>
    </citation>
    <scope>NUCLEOTIDE SEQUENCE [LARGE SCALE GENOMIC DNA]</scope>
    <source>
        <strain evidence="1">cv. TM-1</strain>
    </source>
</reference>
<dbReference type="RefSeq" id="XP_040941384.1">
    <property type="nucleotide sequence ID" value="XM_041085450.1"/>
</dbReference>
<evidence type="ECO:0000313" key="1">
    <source>
        <dbReference type="Proteomes" id="UP000818029"/>
    </source>
</evidence>
<keyword evidence="1" id="KW-1185">Reference proteome</keyword>
<dbReference type="Proteomes" id="UP000818029">
    <property type="component" value="Chromosome A13"/>
</dbReference>
<dbReference type="GeneID" id="107893107"/>
<proteinExistence type="predicted"/>
<evidence type="ECO:0000313" key="2">
    <source>
        <dbReference type="RefSeq" id="XP_040941384.1"/>
    </source>
</evidence>